<organism evidence="1">
    <name type="scientific">marine metagenome</name>
    <dbReference type="NCBI Taxonomy" id="408172"/>
    <lineage>
        <taxon>unclassified sequences</taxon>
        <taxon>metagenomes</taxon>
        <taxon>ecological metagenomes</taxon>
    </lineage>
</organism>
<protein>
    <submittedName>
        <fullName evidence="1">Uncharacterized protein</fullName>
    </submittedName>
</protein>
<dbReference type="AlphaFoldDB" id="A0A382PGV9"/>
<evidence type="ECO:0000313" key="1">
    <source>
        <dbReference type="EMBL" id="SVC71938.1"/>
    </source>
</evidence>
<dbReference type="EMBL" id="UINC01106931">
    <property type="protein sequence ID" value="SVC71938.1"/>
    <property type="molecule type" value="Genomic_DNA"/>
</dbReference>
<reference evidence="1" key="1">
    <citation type="submission" date="2018-05" db="EMBL/GenBank/DDBJ databases">
        <authorList>
            <person name="Lanie J.A."/>
            <person name="Ng W.-L."/>
            <person name="Kazmierczak K.M."/>
            <person name="Andrzejewski T.M."/>
            <person name="Davidsen T.M."/>
            <person name="Wayne K.J."/>
            <person name="Tettelin H."/>
            <person name="Glass J.I."/>
            <person name="Rusch D."/>
            <person name="Podicherti R."/>
            <person name="Tsui H.-C.T."/>
            <person name="Winkler M.E."/>
        </authorList>
    </citation>
    <scope>NUCLEOTIDE SEQUENCE</scope>
</reference>
<feature type="non-terminal residue" evidence="1">
    <location>
        <position position="1"/>
    </location>
</feature>
<feature type="non-terminal residue" evidence="1">
    <location>
        <position position="344"/>
    </location>
</feature>
<sequence>VDVRYGEWHRASVRAYDSGWPAHVIRTGALPSLFELDIASKQDQSIESLQLITTSGRKDPQPLMLLTSRRGGTGATEQEPTQIQIFPEAEESVAEHVVERGDWFGLVSPQRSNGIAWYNRGSPVRFEIDYRDGGATQVMSLNHVIDESDPDAADFAAGERFHYELFSIVYPIDVDHQDVERFKATVDYFRELPGVSIHEGTRVGDGGPIDILAEDYRVHIEAKQPSWDLAMALPLRISGLNRNWSAGYYQISGYAQGFYGDGKHRYHPSGFDEQGRIRATLYHTLVPKTEAIIGHPVVCGDEGLIIQVTQKPVAGGGFSYYVAVNNPTDEAIHARLQQNMPLPD</sequence>
<gene>
    <name evidence="1" type="ORF">METZ01_LOCUS324792</name>
</gene>
<name>A0A382PGV9_9ZZZZ</name>
<accession>A0A382PGV9</accession>
<proteinExistence type="predicted"/>